<evidence type="ECO:0008006" key="4">
    <source>
        <dbReference type="Google" id="ProtNLM"/>
    </source>
</evidence>
<dbReference type="InterPro" id="IPR019933">
    <property type="entry name" value="DivIVA_domain"/>
</dbReference>
<dbReference type="AlphaFoldDB" id="A0A3E0WBU8"/>
<protein>
    <recommendedName>
        <fullName evidence="4">MFS transporter permease</fullName>
    </recommendedName>
</protein>
<proteinExistence type="predicted"/>
<sequence length="198" mass="21977">MSQTFPVTRRSELGYRVDDVEQFLADARNAYEARAETRAEARGEPAAGARTASGDFTSRSIRGTSFDLVKGGYSTLHVDAALERLEEAFAARERALAKHELGDEAWYELNRNRAREILARLDRAPGEKFRRAGRLTGGYDRHQVDAFCSRLVAYFREGAAMDVPTVRSVVFTPKLGGYSEAQVDLVLDAVVDVMIAVK</sequence>
<comment type="caution">
    <text evidence="2">The sequence shown here is derived from an EMBL/GenBank/DDBJ whole genome shotgun (WGS) entry which is preliminary data.</text>
</comment>
<dbReference type="NCBIfam" id="TIGR03543">
    <property type="entry name" value="divI1A_rptt_fam"/>
    <property type="match status" value="1"/>
</dbReference>
<evidence type="ECO:0000313" key="2">
    <source>
        <dbReference type="EMBL" id="RFA28081.1"/>
    </source>
</evidence>
<dbReference type="EMBL" id="NBXE01000017">
    <property type="protein sequence ID" value="RFA28081.1"/>
    <property type="molecule type" value="Genomic_DNA"/>
</dbReference>
<name>A0A3E0WBU8_9MICO</name>
<organism evidence="2 3">
    <name type="scientific">Subtercola boreus</name>
    <dbReference type="NCBI Taxonomy" id="120213"/>
    <lineage>
        <taxon>Bacteria</taxon>
        <taxon>Bacillati</taxon>
        <taxon>Actinomycetota</taxon>
        <taxon>Actinomycetes</taxon>
        <taxon>Micrococcales</taxon>
        <taxon>Microbacteriaceae</taxon>
        <taxon>Subtercola</taxon>
    </lineage>
</organism>
<dbReference type="InterPro" id="IPR019932">
    <property type="entry name" value="CHP03543"/>
</dbReference>
<dbReference type="NCBIfam" id="TIGR03544">
    <property type="entry name" value="DivI1A_domain"/>
    <property type="match status" value="1"/>
</dbReference>
<gene>
    <name evidence="2" type="ORF">B7R25_05025</name>
</gene>
<dbReference type="OrthoDB" id="3480096at2"/>
<reference evidence="2 3" key="1">
    <citation type="submission" date="2017-04" db="EMBL/GenBank/DDBJ databases">
        <title>Comparative genome analysis of Subtercola boreus.</title>
        <authorList>
            <person name="Cho Y.-J."/>
            <person name="Cho A."/>
            <person name="Kim O.-S."/>
            <person name="Lee J.-I."/>
        </authorList>
    </citation>
    <scope>NUCLEOTIDE SEQUENCE [LARGE SCALE GENOMIC DNA]</scope>
    <source>
        <strain evidence="2 3">P28004</strain>
    </source>
</reference>
<accession>A0A3E0WBU8</accession>
<dbReference type="RefSeq" id="WP_116417876.1">
    <property type="nucleotide sequence ID" value="NZ_NBXC01000012.1"/>
</dbReference>
<evidence type="ECO:0000313" key="3">
    <source>
        <dbReference type="Proteomes" id="UP000257080"/>
    </source>
</evidence>
<dbReference type="Proteomes" id="UP000257080">
    <property type="component" value="Unassembled WGS sequence"/>
</dbReference>
<feature type="region of interest" description="Disordered" evidence="1">
    <location>
        <begin position="36"/>
        <end position="55"/>
    </location>
</feature>
<evidence type="ECO:0000256" key="1">
    <source>
        <dbReference type="SAM" id="MobiDB-lite"/>
    </source>
</evidence>